<reference evidence="2 3" key="1">
    <citation type="submission" date="2024-01" db="EMBL/GenBank/DDBJ databases">
        <title>The genome of the rayed Mediterranean limpet Patella caerulea (Linnaeus, 1758).</title>
        <authorList>
            <person name="Anh-Thu Weber A."/>
            <person name="Halstead-Nussloch G."/>
        </authorList>
    </citation>
    <scope>NUCLEOTIDE SEQUENCE [LARGE SCALE GENOMIC DNA]</scope>
    <source>
        <strain evidence="2">AATW-2023a</strain>
        <tissue evidence="2">Whole specimen</tissue>
    </source>
</reference>
<proteinExistence type="predicted"/>
<gene>
    <name evidence="2" type="ORF">SNE40_011250</name>
</gene>
<evidence type="ECO:0000313" key="3">
    <source>
        <dbReference type="Proteomes" id="UP001347796"/>
    </source>
</evidence>
<accession>A0AAN8JL54</accession>
<feature type="compositionally biased region" description="Basic and acidic residues" evidence="1">
    <location>
        <begin position="1"/>
        <end position="19"/>
    </location>
</feature>
<protein>
    <submittedName>
        <fullName evidence="2">Uncharacterized protein</fullName>
    </submittedName>
</protein>
<dbReference type="EMBL" id="JAZGQO010000008">
    <property type="protein sequence ID" value="KAK6178735.1"/>
    <property type="molecule type" value="Genomic_DNA"/>
</dbReference>
<organism evidence="2 3">
    <name type="scientific">Patella caerulea</name>
    <name type="common">Rayed Mediterranean limpet</name>
    <dbReference type="NCBI Taxonomy" id="87958"/>
    <lineage>
        <taxon>Eukaryota</taxon>
        <taxon>Metazoa</taxon>
        <taxon>Spiralia</taxon>
        <taxon>Lophotrochozoa</taxon>
        <taxon>Mollusca</taxon>
        <taxon>Gastropoda</taxon>
        <taxon>Patellogastropoda</taxon>
        <taxon>Patelloidea</taxon>
        <taxon>Patellidae</taxon>
        <taxon>Patella</taxon>
    </lineage>
</organism>
<name>A0AAN8JL54_PATCE</name>
<dbReference type="AlphaFoldDB" id="A0AAN8JL54"/>
<comment type="caution">
    <text evidence="2">The sequence shown here is derived from an EMBL/GenBank/DDBJ whole genome shotgun (WGS) entry which is preliminary data.</text>
</comment>
<sequence>MSSSSKEDIKDKTRLEKDTKKHSKKDTRSPKTSLKANPGKNSPKLSRGSWRKSSPIGSIHSSSGSDDGQPLSGDATDAKTSRRKSSPKQKVSLNLNSKNNPLNPQNAFKDILPGGKPNALCDSEDKRVGSSKSSEEETSEEETKKGTKPKTKTDIDEEFRQKIKRMDYNTVYMMAQRTRGPQQYKYRKILQEMYDEQNK</sequence>
<evidence type="ECO:0000256" key="1">
    <source>
        <dbReference type="SAM" id="MobiDB-lite"/>
    </source>
</evidence>
<feature type="compositionally biased region" description="Basic and acidic residues" evidence="1">
    <location>
        <begin position="141"/>
        <end position="159"/>
    </location>
</feature>
<evidence type="ECO:0000313" key="2">
    <source>
        <dbReference type="EMBL" id="KAK6178735.1"/>
    </source>
</evidence>
<feature type="compositionally biased region" description="Low complexity" evidence="1">
    <location>
        <begin position="88"/>
        <end position="106"/>
    </location>
</feature>
<dbReference type="Proteomes" id="UP001347796">
    <property type="component" value="Unassembled WGS sequence"/>
</dbReference>
<feature type="region of interest" description="Disordered" evidence="1">
    <location>
        <begin position="1"/>
        <end position="159"/>
    </location>
</feature>
<keyword evidence="3" id="KW-1185">Reference proteome</keyword>
<feature type="compositionally biased region" description="Polar residues" evidence="1">
    <location>
        <begin position="30"/>
        <end position="44"/>
    </location>
</feature>
<feature type="compositionally biased region" description="Low complexity" evidence="1">
    <location>
        <begin position="53"/>
        <end position="65"/>
    </location>
</feature>